<feature type="transmembrane region" description="Helical" evidence="1">
    <location>
        <begin position="211"/>
        <end position="230"/>
    </location>
</feature>
<proteinExistence type="predicted"/>
<dbReference type="RefSeq" id="WP_264751821.1">
    <property type="nucleotide sequence ID" value="NZ_JAPDHW010000025.1"/>
</dbReference>
<evidence type="ECO:0000313" key="3">
    <source>
        <dbReference type="EMBL" id="MCW3170688.1"/>
    </source>
</evidence>
<dbReference type="SUPFAM" id="SSF54736">
    <property type="entry name" value="ClpS-like"/>
    <property type="match status" value="1"/>
</dbReference>
<keyword evidence="1" id="KW-1133">Transmembrane helix</keyword>
<comment type="caution">
    <text evidence="3">The sequence shown here is derived from an EMBL/GenBank/DDBJ whole genome shotgun (WGS) entry which is preliminary data.</text>
</comment>
<sequence>MTDHETILQKHNILLQVQELIRQDKMIEAIKTVRDATGLGLKESKELVDNLLNKDFNINSSFGKTNLDLHEEISGSKSLEENIRQLLQQNKKLEAVKLVCDTTDMDLLNAKNFVESFENGERSFNPGSMTRFDHISVHMTNVNGIVTVKMKEGNNAEKIVYPNDPDWEKSKKMLGNKPELLKYEADFLDGKYPTSNRQSTLYVESSSSGKWILFFIVFCMIMLVLYFFYFKTEI</sequence>
<keyword evidence="4" id="KW-1185">Reference proteome</keyword>
<organism evidence="3 4">
    <name type="scientific">Chryseobacterium kimseyorum</name>
    <dbReference type="NCBI Taxonomy" id="2984028"/>
    <lineage>
        <taxon>Bacteria</taxon>
        <taxon>Pseudomonadati</taxon>
        <taxon>Bacteroidota</taxon>
        <taxon>Flavobacteriia</taxon>
        <taxon>Flavobacteriales</taxon>
        <taxon>Weeksellaceae</taxon>
        <taxon>Chryseobacterium group</taxon>
        <taxon>Chryseobacterium</taxon>
    </lineage>
</organism>
<dbReference type="Proteomes" id="UP001163731">
    <property type="component" value="Unassembled WGS sequence"/>
</dbReference>
<reference evidence="3" key="1">
    <citation type="submission" date="2022-10" db="EMBL/GenBank/DDBJ databases">
        <title>Chryseobacterium babae sp. nov. isolated from the gut of the beetle Oryctes rhinoceros, and Chryseobacterium kimseyorum sp. nov., isolated from a stick insect rearing cage.</title>
        <authorList>
            <person name="Shelomi M."/>
            <person name="Han C.-J."/>
            <person name="Chen W.-M."/>
            <person name="Chen H.-K."/>
            <person name="Liaw S.-J."/>
            <person name="Muhle E."/>
            <person name="Clermont D."/>
        </authorList>
    </citation>
    <scope>NUCLEOTIDE SEQUENCE</scope>
    <source>
        <strain evidence="3">09-1422</strain>
    </source>
</reference>
<dbReference type="Pfam" id="PF00542">
    <property type="entry name" value="Ribosomal_L12"/>
    <property type="match status" value="1"/>
</dbReference>
<dbReference type="Gene3D" id="3.30.1390.10">
    <property type="match status" value="2"/>
</dbReference>
<evidence type="ECO:0000259" key="2">
    <source>
        <dbReference type="Pfam" id="PF00542"/>
    </source>
</evidence>
<keyword evidence="1" id="KW-0812">Transmembrane</keyword>
<name>A0ABT3I3T3_9FLAO</name>
<evidence type="ECO:0000313" key="4">
    <source>
        <dbReference type="Proteomes" id="UP001163731"/>
    </source>
</evidence>
<dbReference type="EMBL" id="JAPDHW010000025">
    <property type="protein sequence ID" value="MCW3170688.1"/>
    <property type="molecule type" value="Genomic_DNA"/>
</dbReference>
<accession>A0ABT3I3T3</accession>
<protein>
    <submittedName>
        <fullName evidence="3">Ribosomal protein L7/L12</fullName>
    </submittedName>
</protein>
<dbReference type="GO" id="GO:0005840">
    <property type="term" value="C:ribosome"/>
    <property type="evidence" value="ECO:0007669"/>
    <property type="project" value="UniProtKB-KW"/>
</dbReference>
<gene>
    <name evidence="3" type="ORF">OMO38_19330</name>
</gene>
<dbReference type="InterPro" id="IPR013823">
    <property type="entry name" value="Ribosomal_bL12_C"/>
</dbReference>
<keyword evidence="3" id="KW-0687">Ribonucleoprotein</keyword>
<feature type="domain" description="Large ribosomal subunit protein bL12 C-terminal" evidence="2">
    <location>
        <begin position="24"/>
        <end position="51"/>
    </location>
</feature>
<dbReference type="InterPro" id="IPR014719">
    <property type="entry name" value="Ribosomal_bL12_C/ClpS-like"/>
</dbReference>
<keyword evidence="1" id="KW-0472">Membrane</keyword>
<keyword evidence="3" id="KW-0689">Ribosomal protein</keyword>
<evidence type="ECO:0000256" key="1">
    <source>
        <dbReference type="SAM" id="Phobius"/>
    </source>
</evidence>